<sequence length="115" mass="12706">MGEPLSERLATILNTSLRRRPTSEGMKLTCGKIKLPSNVPNLTVPSTNSALTKAMSVGGRFIDARLVYTNSLISKALVPIAQCISNIEERKRSYINSYLHRLNNSLRLLTSCELS</sequence>
<dbReference type="Proteomes" id="UP000324222">
    <property type="component" value="Unassembled WGS sequence"/>
</dbReference>
<evidence type="ECO:0000313" key="2">
    <source>
        <dbReference type="Proteomes" id="UP000324222"/>
    </source>
</evidence>
<dbReference type="EMBL" id="VSRR010093414">
    <property type="protein sequence ID" value="MPC93045.1"/>
    <property type="molecule type" value="Genomic_DNA"/>
</dbReference>
<accession>A0A5B7JEM8</accession>
<dbReference type="PANTHER" id="PTHR34239:SF2">
    <property type="entry name" value="TRANSPOSABLE ELEMENT P TRANSPOSASE_THAP9 CONSERVED DOMAIN-CONTAINING PROTEIN"/>
    <property type="match status" value="1"/>
</dbReference>
<dbReference type="PANTHER" id="PTHR34239">
    <property type="entry name" value="APPLE DOMAIN-CONTAINING PROTEIN"/>
    <property type="match status" value="1"/>
</dbReference>
<proteinExistence type="predicted"/>
<keyword evidence="2" id="KW-1185">Reference proteome</keyword>
<dbReference type="AlphaFoldDB" id="A0A5B7JEM8"/>
<comment type="caution">
    <text evidence="1">The sequence shown here is derived from an EMBL/GenBank/DDBJ whole genome shotgun (WGS) entry which is preliminary data.</text>
</comment>
<organism evidence="1 2">
    <name type="scientific">Portunus trituberculatus</name>
    <name type="common">Swimming crab</name>
    <name type="synonym">Neptunus trituberculatus</name>
    <dbReference type="NCBI Taxonomy" id="210409"/>
    <lineage>
        <taxon>Eukaryota</taxon>
        <taxon>Metazoa</taxon>
        <taxon>Ecdysozoa</taxon>
        <taxon>Arthropoda</taxon>
        <taxon>Crustacea</taxon>
        <taxon>Multicrustacea</taxon>
        <taxon>Malacostraca</taxon>
        <taxon>Eumalacostraca</taxon>
        <taxon>Eucarida</taxon>
        <taxon>Decapoda</taxon>
        <taxon>Pleocyemata</taxon>
        <taxon>Brachyura</taxon>
        <taxon>Eubrachyura</taxon>
        <taxon>Portunoidea</taxon>
        <taxon>Portunidae</taxon>
        <taxon>Portuninae</taxon>
        <taxon>Portunus</taxon>
    </lineage>
</organism>
<protein>
    <submittedName>
        <fullName evidence="1">Uncharacterized protein</fullName>
    </submittedName>
</protein>
<name>A0A5B7JEM8_PORTR</name>
<gene>
    <name evidence="1" type="ORF">E2C01_088161</name>
</gene>
<reference evidence="1 2" key="1">
    <citation type="submission" date="2019-05" db="EMBL/GenBank/DDBJ databases">
        <title>Another draft genome of Portunus trituberculatus and its Hox gene families provides insights of decapod evolution.</title>
        <authorList>
            <person name="Jeong J.-H."/>
            <person name="Song I."/>
            <person name="Kim S."/>
            <person name="Choi T."/>
            <person name="Kim D."/>
            <person name="Ryu S."/>
            <person name="Kim W."/>
        </authorList>
    </citation>
    <scope>NUCLEOTIDE SEQUENCE [LARGE SCALE GENOMIC DNA]</scope>
    <source>
        <tissue evidence="1">Muscle</tissue>
    </source>
</reference>
<dbReference type="OrthoDB" id="5988333at2759"/>
<evidence type="ECO:0000313" key="1">
    <source>
        <dbReference type="EMBL" id="MPC93045.1"/>
    </source>
</evidence>